<feature type="compositionally biased region" description="Basic and acidic residues" evidence="5">
    <location>
        <begin position="785"/>
        <end position="803"/>
    </location>
</feature>
<organism evidence="7 8">
    <name type="scientific">Rhododendron griersonianum</name>
    <dbReference type="NCBI Taxonomy" id="479676"/>
    <lineage>
        <taxon>Eukaryota</taxon>
        <taxon>Viridiplantae</taxon>
        <taxon>Streptophyta</taxon>
        <taxon>Embryophyta</taxon>
        <taxon>Tracheophyta</taxon>
        <taxon>Spermatophyta</taxon>
        <taxon>Magnoliopsida</taxon>
        <taxon>eudicotyledons</taxon>
        <taxon>Gunneridae</taxon>
        <taxon>Pentapetalae</taxon>
        <taxon>asterids</taxon>
        <taxon>Ericales</taxon>
        <taxon>Ericaceae</taxon>
        <taxon>Ericoideae</taxon>
        <taxon>Rhodoreae</taxon>
        <taxon>Rhododendron</taxon>
    </lineage>
</organism>
<comment type="similarity">
    <text evidence="1">Belongs to the peptidase C48 family.</text>
</comment>
<keyword evidence="3" id="KW-0378">Hydrolase</keyword>
<evidence type="ECO:0000259" key="6">
    <source>
        <dbReference type="PROSITE" id="PS50600"/>
    </source>
</evidence>
<proteinExistence type="inferred from homology"/>
<dbReference type="Pfam" id="PF02902">
    <property type="entry name" value="Peptidase_C48"/>
    <property type="match status" value="1"/>
</dbReference>
<dbReference type="Gene3D" id="3.40.395.10">
    <property type="entry name" value="Adenoviral Proteinase, Chain A"/>
    <property type="match status" value="1"/>
</dbReference>
<feature type="coiled-coil region" evidence="4">
    <location>
        <begin position="593"/>
        <end position="627"/>
    </location>
</feature>
<dbReference type="GO" id="GO:0006508">
    <property type="term" value="P:proteolysis"/>
    <property type="evidence" value="ECO:0007669"/>
    <property type="project" value="UniProtKB-KW"/>
</dbReference>
<feature type="compositionally biased region" description="Basic residues" evidence="5">
    <location>
        <begin position="125"/>
        <end position="157"/>
    </location>
</feature>
<keyword evidence="2" id="KW-0645">Protease</keyword>
<feature type="compositionally biased region" description="Basic and acidic residues" evidence="5">
    <location>
        <begin position="108"/>
        <end position="124"/>
    </location>
</feature>
<dbReference type="EMBL" id="JACTNZ010000009">
    <property type="protein sequence ID" value="KAG5531978.1"/>
    <property type="molecule type" value="Genomic_DNA"/>
</dbReference>
<feature type="compositionally biased region" description="Basic and acidic residues" evidence="5">
    <location>
        <begin position="573"/>
        <end position="586"/>
    </location>
</feature>
<feature type="domain" description="Ubiquitin-like protease family profile" evidence="6">
    <location>
        <begin position="898"/>
        <end position="1103"/>
    </location>
</feature>
<dbReference type="InterPro" id="IPR003653">
    <property type="entry name" value="Peptidase_C48_C"/>
</dbReference>
<feature type="compositionally biased region" description="Basic and acidic residues" evidence="5">
    <location>
        <begin position="681"/>
        <end position="690"/>
    </location>
</feature>
<gene>
    <name evidence="7" type="ORF">RHGRI_026555</name>
</gene>
<evidence type="ECO:0000256" key="1">
    <source>
        <dbReference type="ARBA" id="ARBA00005234"/>
    </source>
</evidence>
<feature type="compositionally biased region" description="Acidic residues" evidence="5">
    <location>
        <begin position="557"/>
        <end position="566"/>
    </location>
</feature>
<dbReference type="Proteomes" id="UP000823749">
    <property type="component" value="Chromosome 9"/>
</dbReference>
<sequence length="1153" mass="133631">MSITDWRGWRTESSDEGWRMDNGGWTMENEVDGGREINSQIWFHAVSALSPSNLGFHVVSECILEDVAEPIRMLQAKKIRFKMRARKNSPLIAVKKTTDQKEDDDDETQIKETEQEKNDIETPQKRRASQKSPVKKTPSRRITRSLTKRGIGTKRVSKKMEATIEIKKKPIRKSNRNKETGNEEEDNVVVLEEDDEEDEQENDEEDEQEDEEESEEDEEDVEEDEEEDKFVKVNGKKKKSSPRFPKKRVKQQEGKKEKQENEEVVEIKKESCQYRSNLVSLVRLLKCRKFTPLQVREIKKTPFANLLFAMTKSEINELFVSKSDEITLKLVEKYKGEGYFDLGGKLVKISVKDLTLIFGIKSGPTKIHLQGNPRRPISDFLDRVFKKEKEMLVSRMKIFLRKAFTERSIESAQDVARVLMMLVLATIFVPLSQPKLSWAYCPFIEDLNTSTTYAWSTFITEHLVKELDTKHTNPTTVGGCVLGLLYWLCEHTSIMNMQQSKENCPRFMKWDMCDLPEAFARTLLESLNPEMVKDAELEPNNKKEKKLLHLLEQIEDESDVKDDDTQECSLDQDGSKSEKDEEVKETNNDINLISDLLKEIDRLKEEGKEKDRVIQTLQQKIVELERDHVPYQDAAEQMFDYETEVGTVHVEKGILQEEIVQKEVEIGGLYVSNELLEEKLEKSEKEKASFEDGLDDMDKEEDKEKRQEEEESKEGGVDQTMSERVEIATGLHDEILSDEVIDKTICQIFKDTQEGERKEEKKRKREQDDIDPPSMVKDLLDNEEDKEKRQEEEESKEGRVDQTMSERVEIATGLNDEILSDEVIANLKSKDDRTVKSEEGFIYYGMNPKERKKSNSVFEMTKLFNYISKEDMDLLDTIYQFEKEDKKAFVWQNQVNNDTVTIEDVLNLLNEGDIGNTCIDGLTYILERQEEKTAKTQGNSFYITSTCWTLIKEKADARANLINGKLKELDQVIDINGVAFYKYLIFPMNSMGGRKVKVPDHWTLLVYDTSKQQWMHYNSLTKPKKKKDPYLTDASIVKEYVEEQMRKLALTKPPSFELVSTPKPTLFPTNTLNAPISSIDDAPQQQPGSVDCGIIVCYIIKQLAEQKPVPTYLTVENLKKFRAELIHIFLNDKPRTWSTEEWKSNQLMRGMAI</sequence>
<dbReference type="InterPro" id="IPR038765">
    <property type="entry name" value="Papain-like_cys_pep_sf"/>
</dbReference>
<keyword evidence="8" id="KW-1185">Reference proteome</keyword>
<evidence type="ECO:0000313" key="7">
    <source>
        <dbReference type="EMBL" id="KAG5531978.1"/>
    </source>
</evidence>
<feature type="region of interest" description="Disordered" evidence="5">
    <location>
        <begin position="753"/>
        <end position="803"/>
    </location>
</feature>
<dbReference type="GO" id="GO:0008234">
    <property type="term" value="F:cysteine-type peptidase activity"/>
    <property type="evidence" value="ECO:0007669"/>
    <property type="project" value="InterPro"/>
</dbReference>
<evidence type="ECO:0000256" key="2">
    <source>
        <dbReference type="ARBA" id="ARBA00022670"/>
    </source>
</evidence>
<feature type="compositionally biased region" description="Basic and acidic residues" evidence="5">
    <location>
        <begin position="700"/>
        <end position="722"/>
    </location>
</feature>
<name>A0AAV6IUT2_9ERIC</name>
<reference evidence="7" key="1">
    <citation type="submission" date="2020-08" db="EMBL/GenBank/DDBJ databases">
        <title>Plant Genome Project.</title>
        <authorList>
            <person name="Zhang R.-G."/>
        </authorList>
    </citation>
    <scope>NUCLEOTIDE SEQUENCE</scope>
    <source>
        <strain evidence="7">WSP0</strain>
        <tissue evidence="7">Leaf</tissue>
    </source>
</reference>
<dbReference type="PROSITE" id="PS50600">
    <property type="entry name" value="ULP_PROTEASE"/>
    <property type="match status" value="1"/>
</dbReference>
<keyword evidence="4" id="KW-0175">Coiled coil</keyword>
<evidence type="ECO:0000256" key="3">
    <source>
        <dbReference type="ARBA" id="ARBA00022801"/>
    </source>
</evidence>
<feature type="compositionally biased region" description="Basic and acidic residues" evidence="5">
    <location>
        <begin position="158"/>
        <end position="168"/>
    </location>
</feature>
<evidence type="ECO:0000256" key="4">
    <source>
        <dbReference type="SAM" id="Coils"/>
    </source>
</evidence>
<dbReference type="AlphaFoldDB" id="A0AAV6IUT2"/>
<feature type="region of interest" description="Disordered" evidence="5">
    <location>
        <begin position="557"/>
        <end position="586"/>
    </location>
</feature>
<comment type="caution">
    <text evidence="7">The sequence shown here is derived from an EMBL/GenBank/DDBJ whole genome shotgun (WGS) entry which is preliminary data.</text>
</comment>
<feature type="compositionally biased region" description="Basic residues" evidence="5">
    <location>
        <begin position="234"/>
        <end position="249"/>
    </location>
</feature>
<feature type="region of interest" description="Disordered" evidence="5">
    <location>
        <begin position="92"/>
        <end position="262"/>
    </location>
</feature>
<evidence type="ECO:0000256" key="5">
    <source>
        <dbReference type="SAM" id="MobiDB-lite"/>
    </source>
</evidence>
<feature type="compositionally biased region" description="Acidic residues" evidence="5">
    <location>
        <begin position="182"/>
        <end position="228"/>
    </location>
</feature>
<evidence type="ECO:0000313" key="8">
    <source>
        <dbReference type="Proteomes" id="UP000823749"/>
    </source>
</evidence>
<protein>
    <recommendedName>
        <fullName evidence="6">Ubiquitin-like protease family profile domain-containing protein</fullName>
    </recommendedName>
</protein>
<accession>A0AAV6IUT2</accession>
<feature type="region of interest" description="Disordered" evidence="5">
    <location>
        <begin position="681"/>
        <end position="722"/>
    </location>
</feature>
<dbReference type="SUPFAM" id="SSF54001">
    <property type="entry name" value="Cysteine proteinases"/>
    <property type="match status" value="1"/>
</dbReference>
<feature type="compositionally biased region" description="Basic and acidic residues" evidence="5">
    <location>
        <begin position="250"/>
        <end position="262"/>
    </location>
</feature>